<protein>
    <submittedName>
        <fullName evidence="2">Uncharacterized protein</fullName>
    </submittedName>
</protein>
<evidence type="ECO:0000313" key="2">
    <source>
        <dbReference type="EMBL" id="TFB03308.1"/>
    </source>
</evidence>
<feature type="compositionally biased region" description="Low complexity" evidence="1">
    <location>
        <begin position="229"/>
        <end position="243"/>
    </location>
</feature>
<evidence type="ECO:0000313" key="3">
    <source>
        <dbReference type="Proteomes" id="UP001642720"/>
    </source>
</evidence>
<dbReference type="EMBL" id="PPTA01000005">
    <property type="protein sequence ID" value="TFB03308.1"/>
    <property type="molecule type" value="Genomic_DNA"/>
</dbReference>
<evidence type="ECO:0000256" key="1">
    <source>
        <dbReference type="SAM" id="MobiDB-lite"/>
    </source>
</evidence>
<proteinExistence type="predicted"/>
<dbReference type="RefSeq" id="XP_073559509.1">
    <property type="nucleotide sequence ID" value="XM_073702068.1"/>
</dbReference>
<name>A0ABY2H502_9HYPO</name>
<feature type="region of interest" description="Disordered" evidence="1">
    <location>
        <begin position="198"/>
        <end position="243"/>
    </location>
</feature>
<keyword evidence="3" id="KW-1185">Reference proteome</keyword>
<feature type="compositionally biased region" description="Gly residues" evidence="1">
    <location>
        <begin position="205"/>
        <end position="228"/>
    </location>
</feature>
<reference evidence="2 3" key="1">
    <citation type="submission" date="2018-01" db="EMBL/GenBank/DDBJ databases">
        <title>Genome characterization of the sugarcane-associated fungus Trichoderma ghanense CCMA-1212 and their application in lignocelulose bioconversion.</title>
        <authorList>
            <person name="Steindorff A.S."/>
            <person name="Mendes T.D."/>
            <person name="Vilela E.S.D."/>
            <person name="Rodrigues D.S."/>
            <person name="Formighieri E.F."/>
            <person name="Melo I.S."/>
            <person name="Favaro L.C.L."/>
        </authorList>
    </citation>
    <scope>NUCLEOTIDE SEQUENCE [LARGE SCALE GENOMIC DNA]</scope>
    <source>
        <strain evidence="2 3">CCMA-1212</strain>
    </source>
</reference>
<organism evidence="2 3">
    <name type="scientific">Trichoderma ghanense</name>
    <dbReference type="NCBI Taxonomy" id="65468"/>
    <lineage>
        <taxon>Eukaryota</taxon>
        <taxon>Fungi</taxon>
        <taxon>Dikarya</taxon>
        <taxon>Ascomycota</taxon>
        <taxon>Pezizomycotina</taxon>
        <taxon>Sordariomycetes</taxon>
        <taxon>Hypocreomycetidae</taxon>
        <taxon>Hypocreales</taxon>
        <taxon>Hypocreaceae</taxon>
        <taxon>Trichoderma</taxon>
    </lineage>
</organism>
<dbReference type="GeneID" id="300576518"/>
<accession>A0ABY2H502</accession>
<gene>
    <name evidence="2" type="ORF">CCMA1212_004778</name>
</gene>
<dbReference type="Proteomes" id="UP001642720">
    <property type="component" value="Unassembled WGS sequence"/>
</dbReference>
<comment type="caution">
    <text evidence="2">The sequence shown here is derived from an EMBL/GenBank/DDBJ whole genome shotgun (WGS) entry which is preliminary data.</text>
</comment>
<sequence>MGVPSRVSKTIRLYNRTFLSSSSQASFLSIIIIAKQSNCSRSFCFSPLPSGAPFSAIWASSMLSLPRIGSSTFHRKTVKAVSVTKKQDVQNDLAMSRFLEVIAGRGLGCPEALPLVTHGISIMIRMHRVVLLEGVWSMCVQFALLLGVGEAQLSRAESSVGNPSCLGEGVQQHIERRMKSEWAPIERRKFEIGPKWRKWENGRQNGHGGGRMGWQGIGGKGRTLGGGASTTSRGSSVTFDRMP</sequence>